<sequence length="431" mass="45628">MASDKPNQLRRVAIVGSSRTAFCRAYTGYIEETNLSLLSSAIGGLAEKYALKGEKIDEVMAGAVIKHSRDFNLAREALLNAGLSANTPGTTMQIACGTSLQAALVLGAKIASGEIESGIAGGADSISDSPLVFGDKLAHRLIKLSRARSLGQKLGVFKGFSFGEIAPVAPSVNEPRTGLSMGQHCELMAREWEIGRTEQDEFALKSHQNAARAIDEGFHDDLIAPCAGIYRDNNVRADSSLEKMAATKLAFDRKSGFGTLTAANSTPLTDGAAAVLLASEEWARERGLPVLAYLRMGVVSANNFAAGEGLLMAPTIAVSDLLRRANIGFGDIDLFELHEAFAAQVLCTLKAFSNRKYNREVLGRDKVMGKMAAAKININGSSLAYGHPFAATGARILGHSAKLLNENKKNRALISICTAGGMGVAALVERT</sequence>
<evidence type="ECO:0000259" key="5">
    <source>
        <dbReference type="Pfam" id="PF02803"/>
    </source>
</evidence>
<keyword evidence="3 6" id="KW-0012">Acyltransferase</keyword>
<dbReference type="Gene3D" id="3.40.47.10">
    <property type="match status" value="1"/>
</dbReference>
<evidence type="ECO:0000256" key="1">
    <source>
        <dbReference type="ARBA" id="ARBA00010982"/>
    </source>
</evidence>
<dbReference type="InterPro" id="IPR016039">
    <property type="entry name" value="Thiolase-like"/>
</dbReference>
<dbReference type="GO" id="GO:0003985">
    <property type="term" value="F:acetyl-CoA C-acetyltransferase activity"/>
    <property type="evidence" value="ECO:0007669"/>
    <property type="project" value="UniProtKB-EC"/>
</dbReference>
<feature type="domain" description="Thiolase N-terminal" evidence="4">
    <location>
        <begin position="12"/>
        <end position="281"/>
    </location>
</feature>
<evidence type="ECO:0000259" key="4">
    <source>
        <dbReference type="Pfam" id="PF00108"/>
    </source>
</evidence>
<dbReference type="NCBIfam" id="NF006740">
    <property type="entry name" value="PRK09268.1"/>
    <property type="match status" value="1"/>
</dbReference>
<accession>A0A3B0TN84</accession>
<dbReference type="PROSITE" id="PS00099">
    <property type="entry name" value="THIOLASE_3"/>
    <property type="match status" value="1"/>
</dbReference>
<proteinExistence type="inferred from homology"/>
<name>A0A3B0TN84_9ZZZZ</name>
<dbReference type="NCBIfam" id="TIGR01930">
    <property type="entry name" value="AcCoA-C-Actrans"/>
    <property type="match status" value="1"/>
</dbReference>
<protein>
    <submittedName>
        <fullName evidence="6">3-ketoacyl-CoA thiolase @ Acetyl-CoA acetyltransferase, FadA2</fullName>
        <ecNumber evidence="6">2.3.1.16</ecNumber>
        <ecNumber evidence="6">2.3.1.9</ecNumber>
    </submittedName>
</protein>
<dbReference type="InterPro" id="IPR002155">
    <property type="entry name" value="Thiolase"/>
</dbReference>
<organism evidence="6">
    <name type="scientific">hydrothermal vent metagenome</name>
    <dbReference type="NCBI Taxonomy" id="652676"/>
    <lineage>
        <taxon>unclassified sequences</taxon>
        <taxon>metagenomes</taxon>
        <taxon>ecological metagenomes</taxon>
    </lineage>
</organism>
<dbReference type="PANTHER" id="PTHR42689">
    <property type="entry name" value="ACETYL-COA ACYLTRANSFERASE FADA2 (3-KETOACYL-COA THIOLASE) (BETA-KETOTHIOLASE)-RELATED"/>
    <property type="match status" value="1"/>
</dbReference>
<feature type="domain" description="Thiolase C-terminal" evidence="5">
    <location>
        <begin position="308"/>
        <end position="430"/>
    </location>
</feature>
<dbReference type="GO" id="GO:0005829">
    <property type="term" value="C:cytosol"/>
    <property type="evidence" value="ECO:0007669"/>
    <property type="project" value="TreeGrafter"/>
</dbReference>
<comment type="similarity">
    <text evidence="1">Belongs to the thiolase-like superfamily. Thiolase family.</text>
</comment>
<dbReference type="EMBL" id="UOEO01000131">
    <property type="protein sequence ID" value="VAW20161.1"/>
    <property type="molecule type" value="Genomic_DNA"/>
</dbReference>
<dbReference type="Pfam" id="PF00108">
    <property type="entry name" value="Thiolase_N"/>
    <property type="match status" value="1"/>
</dbReference>
<dbReference type="PIRSF" id="PIRSF000429">
    <property type="entry name" value="Ac-CoA_Ac_transf"/>
    <property type="match status" value="1"/>
</dbReference>
<evidence type="ECO:0000313" key="6">
    <source>
        <dbReference type="EMBL" id="VAW20161.1"/>
    </source>
</evidence>
<dbReference type="InterPro" id="IPR020610">
    <property type="entry name" value="Thiolase_AS"/>
</dbReference>
<gene>
    <name evidence="6" type="ORF">MNBD_ALPHA12-2059</name>
</gene>
<dbReference type="EC" id="2.3.1.16" evidence="6"/>
<dbReference type="InterPro" id="IPR050521">
    <property type="entry name" value="3-ketoacyl-CoA_Thiolase"/>
</dbReference>
<dbReference type="CDD" id="cd00751">
    <property type="entry name" value="thiolase"/>
    <property type="match status" value="1"/>
</dbReference>
<dbReference type="InterPro" id="IPR020616">
    <property type="entry name" value="Thiolase_N"/>
</dbReference>
<evidence type="ECO:0000256" key="2">
    <source>
        <dbReference type="ARBA" id="ARBA00022679"/>
    </source>
</evidence>
<dbReference type="InterPro" id="IPR020617">
    <property type="entry name" value="Thiolase_C"/>
</dbReference>
<dbReference type="Pfam" id="PF02803">
    <property type="entry name" value="Thiolase_C"/>
    <property type="match status" value="1"/>
</dbReference>
<reference evidence="6" key="1">
    <citation type="submission" date="2018-06" db="EMBL/GenBank/DDBJ databases">
        <authorList>
            <person name="Zhirakovskaya E."/>
        </authorList>
    </citation>
    <scope>NUCLEOTIDE SEQUENCE</scope>
</reference>
<dbReference type="PANTHER" id="PTHR42689:SF1">
    <property type="entry name" value="ACETYL-COA ACYLTRANSFERASE FADA2 (3-KETOACYL-COA THIOLASE) (BETA-KETOTHIOLASE)-RELATED"/>
    <property type="match status" value="1"/>
</dbReference>
<dbReference type="SUPFAM" id="SSF53901">
    <property type="entry name" value="Thiolase-like"/>
    <property type="match status" value="2"/>
</dbReference>
<keyword evidence="2 6" id="KW-0808">Transferase</keyword>
<dbReference type="EC" id="2.3.1.9" evidence="6"/>
<dbReference type="AlphaFoldDB" id="A0A3B0TN84"/>
<evidence type="ECO:0000256" key="3">
    <source>
        <dbReference type="ARBA" id="ARBA00023315"/>
    </source>
</evidence>